<evidence type="ECO:0000313" key="2">
    <source>
        <dbReference type="EMBL" id="CAD7240896.1"/>
    </source>
</evidence>
<keyword evidence="3" id="KW-1185">Reference proteome</keyword>
<gene>
    <name evidence="2" type="ORF">DSTB1V02_LOCUS898</name>
</gene>
<dbReference type="InterPro" id="IPR038976">
    <property type="entry name" value="Ssk"/>
</dbReference>
<keyword evidence="1" id="KW-0812">Transmembrane</keyword>
<dbReference type="EMBL" id="LR899590">
    <property type="protein sequence ID" value="CAD7240896.1"/>
    <property type="molecule type" value="Genomic_DNA"/>
</dbReference>
<feature type="transmembrane region" description="Helical" evidence="1">
    <location>
        <begin position="98"/>
        <end position="120"/>
    </location>
</feature>
<dbReference type="GO" id="GO:0005886">
    <property type="term" value="C:plasma membrane"/>
    <property type="evidence" value="ECO:0007669"/>
    <property type="project" value="TreeGrafter"/>
</dbReference>
<sequence>MHAIGIVCIGLIRHYNLSWGSGDKLQHYDRFLVGVTTVGGMLLVTIPTFLVYFFGDSIEKTGLEVLQNVVGMIMYIATGAMAIDNYDGAKGTETGDAGLAMGALSIINALAYAIDAFFAYRNRKAA</sequence>
<feature type="transmembrane region" description="Helical" evidence="1">
    <location>
        <begin position="65"/>
        <end position="83"/>
    </location>
</feature>
<accession>A0A7R9A020</accession>
<dbReference type="PANTHER" id="PTHR36692">
    <property type="entry name" value="PROTEIN SNAKESKIN"/>
    <property type="match status" value="1"/>
</dbReference>
<dbReference type="EMBL" id="CAJPEV010000073">
    <property type="protein sequence ID" value="CAG0880086.1"/>
    <property type="molecule type" value="Genomic_DNA"/>
</dbReference>
<dbReference type="PANTHER" id="PTHR36692:SF3">
    <property type="entry name" value="PROTEIN SNAKESKIN"/>
    <property type="match status" value="1"/>
</dbReference>
<keyword evidence="1" id="KW-1133">Transmembrane helix</keyword>
<protein>
    <submittedName>
        <fullName evidence="2">Uncharacterized protein</fullName>
    </submittedName>
</protein>
<evidence type="ECO:0000256" key="1">
    <source>
        <dbReference type="SAM" id="Phobius"/>
    </source>
</evidence>
<proteinExistence type="predicted"/>
<reference evidence="2" key="1">
    <citation type="submission" date="2020-11" db="EMBL/GenBank/DDBJ databases">
        <authorList>
            <person name="Tran Van P."/>
        </authorList>
    </citation>
    <scope>NUCLEOTIDE SEQUENCE</scope>
</reference>
<feature type="transmembrane region" description="Helical" evidence="1">
    <location>
        <begin position="31"/>
        <end position="53"/>
    </location>
</feature>
<evidence type="ECO:0000313" key="3">
    <source>
        <dbReference type="Proteomes" id="UP000677054"/>
    </source>
</evidence>
<keyword evidence="1" id="KW-0472">Membrane</keyword>
<organism evidence="2">
    <name type="scientific">Darwinula stevensoni</name>
    <dbReference type="NCBI Taxonomy" id="69355"/>
    <lineage>
        <taxon>Eukaryota</taxon>
        <taxon>Metazoa</taxon>
        <taxon>Ecdysozoa</taxon>
        <taxon>Arthropoda</taxon>
        <taxon>Crustacea</taxon>
        <taxon>Oligostraca</taxon>
        <taxon>Ostracoda</taxon>
        <taxon>Podocopa</taxon>
        <taxon>Podocopida</taxon>
        <taxon>Darwinulocopina</taxon>
        <taxon>Darwinuloidea</taxon>
        <taxon>Darwinulidae</taxon>
        <taxon>Darwinula</taxon>
    </lineage>
</organism>
<name>A0A7R9A020_9CRUS</name>
<dbReference type="OrthoDB" id="6349206at2759"/>
<dbReference type="GO" id="GO:0019991">
    <property type="term" value="P:septate junction assembly"/>
    <property type="evidence" value="ECO:0007669"/>
    <property type="project" value="InterPro"/>
</dbReference>
<dbReference type="Proteomes" id="UP000677054">
    <property type="component" value="Unassembled WGS sequence"/>
</dbReference>
<dbReference type="AlphaFoldDB" id="A0A7R9A020"/>